<dbReference type="PANTHER" id="PTHR44590">
    <property type="entry name" value="CARBOXYLIC ESTER HYDROLASE-RELATED"/>
    <property type="match status" value="1"/>
</dbReference>
<dbReference type="AlphaFoldDB" id="A0A7E4W079"/>
<dbReference type="Pfam" id="PF00135">
    <property type="entry name" value="COesterase"/>
    <property type="match status" value="2"/>
</dbReference>
<proteinExistence type="predicted"/>
<feature type="domain" description="Carboxylesterase type B" evidence="1">
    <location>
        <begin position="40"/>
        <end position="159"/>
    </location>
</feature>
<dbReference type="InterPro" id="IPR019819">
    <property type="entry name" value="Carboxylesterase_B_CS"/>
</dbReference>
<sequence length="504" mass="57295">MVPWKDLFTPQIPGFKLGFFLVFPMRSRQLVNFDLSARNHQPSWTEPLQTKTFKKPCIPITKTWLHGNSLDSFSEDCLYLNIIAPVNGTNHPVLVYIHGGNFCFGDCVRSGFDKYVKNFVSRGVIVVTVAYRLGIYGYFSTGDTHAEGNNGLWDQFAPLNSSMKTFPTSVVIPTMSRFGDNPQCGIGTSLGNQRDASVYSTKKLATALGCEFEKSVDIKEFLKKQKPEDIIEVSSTQFVSDFTADRFDEKYLCFGVRIDNDFLGGKRVEELISTAPPKPTLFGLMANECGPFLSMSLTPDEIQNYSKSDVITGINKVISEKAAGNETDAIRNELASFYLDRPTPQEPLPKFYLNQHGQFTNDYNFNASVLAEMEQKANSKWPLYFYVWNHLNTDVSKMLDCKGGFHSYELWFISDEKVYPFDQHGPEEAQIAHLYCELLCNFAKSGNPSMSKIEIPRYTNDKEEALWIDLEPSICKNVYAEVKEFYKKLEDKYKYSVRSGIILY</sequence>
<dbReference type="InterPro" id="IPR002018">
    <property type="entry name" value="CarbesteraseB"/>
</dbReference>
<accession>A0A7E4W079</accession>
<dbReference type="Gene3D" id="3.40.50.1820">
    <property type="entry name" value="alpha/beta hydrolase"/>
    <property type="match status" value="2"/>
</dbReference>
<name>A0A7E4W079_PANRE</name>
<feature type="domain" description="Carboxylesterase type B" evidence="1">
    <location>
        <begin position="197"/>
        <end position="481"/>
    </location>
</feature>
<keyword evidence="2" id="KW-1185">Reference proteome</keyword>
<protein>
    <submittedName>
        <fullName evidence="3">COesterase domain-containing protein</fullName>
    </submittedName>
</protein>
<dbReference type="InterPro" id="IPR029058">
    <property type="entry name" value="AB_hydrolase_fold"/>
</dbReference>
<dbReference type="Proteomes" id="UP000492821">
    <property type="component" value="Unassembled WGS sequence"/>
</dbReference>
<organism evidence="2 3">
    <name type="scientific">Panagrellus redivivus</name>
    <name type="common">Microworm</name>
    <dbReference type="NCBI Taxonomy" id="6233"/>
    <lineage>
        <taxon>Eukaryota</taxon>
        <taxon>Metazoa</taxon>
        <taxon>Ecdysozoa</taxon>
        <taxon>Nematoda</taxon>
        <taxon>Chromadorea</taxon>
        <taxon>Rhabditida</taxon>
        <taxon>Tylenchina</taxon>
        <taxon>Panagrolaimomorpha</taxon>
        <taxon>Panagrolaimoidea</taxon>
        <taxon>Panagrolaimidae</taxon>
        <taxon>Panagrellus</taxon>
    </lineage>
</organism>
<dbReference type="SUPFAM" id="SSF53474">
    <property type="entry name" value="alpha/beta-Hydrolases"/>
    <property type="match status" value="1"/>
</dbReference>
<dbReference type="WBParaSite" id="Pan_g5414.t1">
    <property type="protein sequence ID" value="Pan_g5414.t1"/>
    <property type="gene ID" value="Pan_g5414"/>
</dbReference>
<reference evidence="3" key="2">
    <citation type="submission" date="2020-10" db="UniProtKB">
        <authorList>
            <consortium name="WormBaseParasite"/>
        </authorList>
    </citation>
    <scope>IDENTIFICATION</scope>
</reference>
<evidence type="ECO:0000313" key="3">
    <source>
        <dbReference type="WBParaSite" id="Pan_g5414.t1"/>
    </source>
</evidence>
<evidence type="ECO:0000259" key="1">
    <source>
        <dbReference type="Pfam" id="PF00135"/>
    </source>
</evidence>
<evidence type="ECO:0000313" key="2">
    <source>
        <dbReference type="Proteomes" id="UP000492821"/>
    </source>
</evidence>
<dbReference type="PROSITE" id="PS00941">
    <property type="entry name" value="CARBOXYLESTERASE_B_2"/>
    <property type="match status" value="1"/>
</dbReference>
<dbReference type="PANTHER" id="PTHR44590:SF3">
    <property type="entry name" value="CARBOXYLESTERASE TYPE B DOMAIN-CONTAINING PROTEIN"/>
    <property type="match status" value="1"/>
</dbReference>
<reference evidence="2" key="1">
    <citation type="journal article" date="2013" name="Genetics">
        <title>The draft genome and transcriptome of Panagrellus redivivus are shaped by the harsh demands of a free-living lifestyle.</title>
        <authorList>
            <person name="Srinivasan J."/>
            <person name="Dillman A.R."/>
            <person name="Macchietto M.G."/>
            <person name="Heikkinen L."/>
            <person name="Lakso M."/>
            <person name="Fracchia K.M."/>
            <person name="Antoshechkin I."/>
            <person name="Mortazavi A."/>
            <person name="Wong G."/>
            <person name="Sternberg P.W."/>
        </authorList>
    </citation>
    <scope>NUCLEOTIDE SEQUENCE [LARGE SCALE GENOMIC DNA]</scope>
    <source>
        <strain evidence="2">MT8872</strain>
    </source>
</reference>